<dbReference type="Gene3D" id="3.40.190.10">
    <property type="entry name" value="Periplasmic binding protein-like II"/>
    <property type="match status" value="2"/>
</dbReference>
<evidence type="ECO:0000256" key="4">
    <source>
        <dbReference type="ARBA" id="ARBA00023163"/>
    </source>
</evidence>
<dbReference type="Pfam" id="PF00126">
    <property type="entry name" value="HTH_1"/>
    <property type="match status" value="1"/>
</dbReference>
<dbReference type="InterPro" id="IPR000847">
    <property type="entry name" value="LysR_HTH_N"/>
</dbReference>
<dbReference type="PROSITE" id="PS50931">
    <property type="entry name" value="HTH_LYSR"/>
    <property type="match status" value="1"/>
</dbReference>
<dbReference type="InterPro" id="IPR005119">
    <property type="entry name" value="LysR_subst-bd"/>
</dbReference>
<dbReference type="EMBL" id="JAUSSU010000006">
    <property type="protein sequence ID" value="MDQ0113921.1"/>
    <property type="molecule type" value="Genomic_DNA"/>
</dbReference>
<evidence type="ECO:0000259" key="5">
    <source>
        <dbReference type="PROSITE" id="PS50931"/>
    </source>
</evidence>
<dbReference type="PANTHER" id="PTHR30419">
    <property type="entry name" value="HTH-TYPE TRANSCRIPTIONAL REGULATOR YBHD"/>
    <property type="match status" value="1"/>
</dbReference>
<dbReference type="PANTHER" id="PTHR30419:SF25">
    <property type="entry name" value="HTH-TYPE TRANSCRIPTIONAL REGULATOR YTLI"/>
    <property type="match status" value="1"/>
</dbReference>
<evidence type="ECO:0000256" key="1">
    <source>
        <dbReference type="ARBA" id="ARBA00009437"/>
    </source>
</evidence>
<gene>
    <name evidence="6" type="ORF">J2T15_003364</name>
</gene>
<keyword evidence="3 6" id="KW-0238">DNA-binding</keyword>
<sequence>MDLKAIKSFQLIVAYGSFKRAAEELNYAQSTVTMQIQRLEADLGVQLIERGTKIGLTEAGRMFYEQSLPIAQDLERLQSTIADARSGEAGHIRLGVNEPTASCRLPPLLSAFMADYPRIRIAVEIASTPSLSERLQQGELDMAICSVPELGDRLCFEPLFTEPFALLLPEKHPLAGTADIALTDIQGHRLLITSANCPYRKQLSFLLQRTETTLSDTVEIGSMAALPHYVACGFGIALVPLVVLNPPPAGTVIRKVNNDGIHMTIGLACRAEQYPLKPAASKLYRYLKQELQHMNQALGIKL</sequence>
<dbReference type="SUPFAM" id="SSF53850">
    <property type="entry name" value="Periplasmic binding protein-like II"/>
    <property type="match status" value="1"/>
</dbReference>
<dbReference type="InterPro" id="IPR050950">
    <property type="entry name" value="HTH-type_LysR_regulators"/>
</dbReference>
<feature type="domain" description="HTH lysR-type" evidence="5">
    <location>
        <begin position="1"/>
        <end position="57"/>
    </location>
</feature>
<evidence type="ECO:0000256" key="3">
    <source>
        <dbReference type="ARBA" id="ARBA00023125"/>
    </source>
</evidence>
<dbReference type="Gene3D" id="1.10.10.10">
    <property type="entry name" value="Winged helix-like DNA-binding domain superfamily/Winged helix DNA-binding domain"/>
    <property type="match status" value="1"/>
</dbReference>
<protein>
    <submittedName>
        <fullName evidence="6">DNA-binding transcriptional LysR family regulator</fullName>
    </submittedName>
</protein>
<dbReference type="RefSeq" id="WP_307205189.1">
    <property type="nucleotide sequence ID" value="NZ_JAUSSU010000006.1"/>
</dbReference>
<dbReference type="Proteomes" id="UP001229346">
    <property type="component" value="Unassembled WGS sequence"/>
</dbReference>
<evidence type="ECO:0000313" key="7">
    <source>
        <dbReference type="Proteomes" id="UP001229346"/>
    </source>
</evidence>
<proteinExistence type="inferred from homology"/>
<comment type="similarity">
    <text evidence="1">Belongs to the LysR transcriptional regulatory family.</text>
</comment>
<keyword evidence="2" id="KW-0805">Transcription regulation</keyword>
<dbReference type="PRINTS" id="PR00039">
    <property type="entry name" value="HTHLYSR"/>
</dbReference>
<dbReference type="CDD" id="cd05466">
    <property type="entry name" value="PBP2_LTTR_substrate"/>
    <property type="match status" value="1"/>
</dbReference>
<dbReference type="InterPro" id="IPR036388">
    <property type="entry name" value="WH-like_DNA-bd_sf"/>
</dbReference>
<accession>A0ABT9U4F2</accession>
<keyword evidence="4" id="KW-0804">Transcription</keyword>
<dbReference type="GO" id="GO:0003677">
    <property type="term" value="F:DNA binding"/>
    <property type="evidence" value="ECO:0007669"/>
    <property type="project" value="UniProtKB-KW"/>
</dbReference>
<evidence type="ECO:0000313" key="6">
    <source>
        <dbReference type="EMBL" id="MDQ0113921.1"/>
    </source>
</evidence>
<dbReference type="InterPro" id="IPR036390">
    <property type="entry name" value="WH_DNA-bd_sf"/>
</dbReference>
<comment type="caution">
    <text evidence="6">The sequence shown here is derived from an EMBL/GenBank/DDBJ whole genome shotgun (WGS) entry which is preliminary data.</text>
</comment>
<dbReference type="SUPFAM" id="SSF46785">
    <property type="entry name" value="Winged helix' DNA-binding domain"/>
    <property type="match status" value="1"/>
</dbReference>
<organism evidence="6 7">
    <name type="scientific">Paenibacillus harenae</name>
    <dbReference type="NCBI Taxonomy" id="306543"/>
    <lineage>
        <taxon>Bacteria</taxon>
        <taxon>Bacillati</taxon>
        <taxon>Bacillota</taxon>
        <taxon>Bacilli</taxon>
        <taxon>Bacillales</taxon>
        <taxon>Paenibacillaceae</taxon>
        <taxon>Paenibacillus</taxon>
    </lineage>
</organism>
<keyword evidence="7" id="KW-1185">Reference proteome</keyword>
<evidence type="ECO:0000256" key="2">
    <source>
        <dbReference type="ARBA" id="ARBA00023015"/>
    </source>
</evidence>
<reference evidence="6 7" key="1">
    <citation type="submission" date="2023-07" db="EMBL/GenBank/DDBJ databases">
        <title>Sorghum-associated microbial communities from plants grown in Nebraska, USA.</title>
        <authorList>
            <person name="Schachtman D."/>
        </authorList>
    </citation>
    <scope>NUCLEOTIDE SEQUENCE [LARGE SCALE GENOMIC DNA]</scope>
    <source>
        <strain evidence="6 7">CC482</strain>
    </source>
</reference>
<dbReference type="Pfam" id="PF03466">
    <property type="entry name" value="LysR_substrate"/>
    <property type="match status" value="1"/>
</dbReference>
<name>A0ABT9U4F2_PAEHA</name>